<evidence type="ECO:0000313" key="2">
    <source>
        <dbReference type="Proteomes" id="UP001324634"/>
    </source>
</evidence>
<organism evidence="1 2">
    <name type="scientific">Peredibacter starrii</name>
    <dbReference type="NCBI Taxonomy" id="28202"/>
    <lineage>
        <taxon>Bacteria</taxon>
        <taxon>Pseudomonadati</taxon>
        <taxon>Bdellovibrionota</taxon>
        <taxon>Bacteriovoracia</taxon>
        <taxon>Bacteriovoracales</taxon>
        <taxon>Bacteriovoracaceae</taxon>
        <taxon>Peredibacter</taxon>
    </lineage>
</organism>
<dbReference type="AlphaFoldDB" id="A0AAX4HNM2"/>
<evidence type="ECO:0000313" key="1">
    <source>
        <dbReference type="EMBL" id="WPU64933.1"/>
    </source>
</evidence>
<accession>A0AAX4HNM2</accession>
<sequence length="544" mass="63882">MSNHVATYMESFDKFRTRICVPKAEAMFDQYLLAYRGQGYWIPELNDDVDVESIKALLPQFEKKVAWIKDQKGKVKALKKLPNEDVTASSRRLLKKLLALKKGELASDEAKRTATRKESLKVLGELLKSYETLIKKVSFLSNFQYPVDHLKNRKVYDEYREKEDTESVKIANYSFLYRKLLEDGAYNKDRTGSDIYLRTTIDTLHFELQEHGFYLSEDARYDMEFVLSKIESELAKGKSRIVERLDEWEDRTRRALDFYRSLTLPENQVQSIAGDKNSTPNRQLILQHNRASDQLKEFVYTKQAEVYNYWLNQPELPRAIFVLETILLNEVGGVDGDDALERQDVARVVMNRLDKPKYLSIGKKEFIYPYLKKVTTDFHIKNERWLNALFKQGEFSFTYYYMSGVAKIFCPDMAPRAKKLRQQNVEIALQVLKEGDTSFKTTRYFSRASMIGRIHMDSIWEDYIPYPERPGLLAKGQEELLKAFNDGDYTFLYSFKDPAFEVYQVVEIKGRNYALGEKNGIKLFYDHRNPHYFRYFTKTETGSR</sequence>
<keyword evidence="2" id="KW-1185">Reference proteome</keyword>
<dbReference type="Proteomes" id="UP001324634">
    <property type="component" value="Chromosome"/>
</dbReference>
<gene>
    <name evidence="1" type="ORF">SOO65_19750</name>
</gene>
<proteinExistence type="predicted"/>
<protein>
    <submittedName>
        <fullName evidence="1">Uncharacterized protein</fullName>
    </submittedName>
</protein>
<name>A0AAX4HNM2_9BACT</name>
<reference evidence="1 2" key="1">
    <citation type="submission" date="2023-11" db="EMBL/GenBank/DDBJ databases">
        <title>Peredibacter starrii A3.12.</title>
        <authorList>
            <person name="Mitchell R.J."/>
        </authorList>
    </citation>
    <scope>NUCLEOTIDE SEQUENCE [LARGE SCALE GENOMIC DNA]</scope>
    <source>
        <strain evidence="1 2">A3.12</strain>
    </source>
</reference>
<dbReference type="EMBL" id="CP139487">
    <property type="protein sequence ID" value="WPU64933.1"/>
    <property type="molecule type" value="Genomic_DNA"/>
</dbReference>
<dbReference type="KEGG" id="psti:SOO65_19750"/>
<dbReference type="RefSeq" id="WP_321394684.1">
    <property type="nucleotide sequence ID" value="NZ_CP139487.1"/>
</dbReference>